<evidence type="ECO:0000313" key="1">
    <source>
        <dbReference type="EMBL" id="KAI5679241.1"/>
    </source>
</evidence>
<comment type="caution">
    <text evidence="1">The sequence shown here is derived from an EMBL/GenBank/DDBJ whole genome shotgun (WGS) entry which is preliminary data.</text>
</comment>
<sequence>MAGSVESEREEEAMAVKAIIEQWEVQYARFVYYPPLSSLEEAAATRHPSFTPHSTMKRKRSRGGVWISSSSNSVASEATVSSAATLKLTADCSVGSDDAILNVSLRNKVIEEHYISKLHLSWPQVSCLSGFPARGTRSVFLSYKDSLGQIQKFALRFATVQDTEKFIHVVKEILENTEPEDLPRTKLLPELSSQSEFVASNGLSSRADEGCWNTVSADDCGIEIPETQNNDVSQPHSIQDAITSSQLEEPHSDFPPSFASFLMSCCPADGKEKSKGLEETELKSLITKHLQDSSFQDMFVKVEKIMNELGHNIIF</sequence>
<dbReference type="EMBL" id="CM044702">
    <property type="protein sequence ID" value="KAI5679241.1"/>
    <property type="molecule type" value="Genomic_DNA"/>
</dbReference>
<proteinExistence type="predicted"/>
<evidence type="ECO:0000313" key="2">
    <source>
        <dbReference type="Proteomes" id="UP001060085"/>
    </source>
</evidence>
<protein>
    <submittedName>
        <fullName evidence="1">Uncharacterized protein</fullName>
    </submittedName>
</protein>
<organism evidence="1 2">
    <name type="scientific">Catharanthus roseus</name>
    <name type="common">Madagascar periwinkle</name>
    <name type="synonym">Vinca rosea</name>
    <dbReference type="NCBI Taxonomy" id="4058"/>
    <lineage>
        <taxon>Eukaryota</taxon>
        <taxon>Viridiplantae</taxon>
        <taxon>Streptophyta</taxon>
        <taxon>Embryophyta</taxon>
        <taxon>Tracheophyta</taxon>
        <taxon>Spermatophyta</taxon>
        <taxon>Magnoliopsida</taxon>
        <taxon>eudicotyledons</taxon>
        <taxon>Gunneridae</taxon>
        <taxon>Pentapetalae</taxon>
        <taxon>asterids</taxon>
        <taxon>lamiids</taxon>
        <taxon>Gentianales</taxon>
        <taxon>Apocynaceae</taxon>
        <taxon>Rauvolfioideae</taxon>
        <taxon>Vinceae</taxon>
        <taxon>Catharanthinae</taxon>
        <taxon>Catharanthus</taxon>
    </lineage>
</organism>
<gene>
    <name evidence="1" type="ORF">M9H77_10191</name>
</gene>
<accession>A0ACC0C371</accession>
<keyword evidence="2" id="KW-1185">Reference proteome</keyword>
<dbReference type="Proteomes" id="UP001060085">
    <property type="component" value="Linkage Group LG02"/>
</dbReference>
<reference evidence="2" key="1">
    <citation type="journal article" date="2023" name="Nat. Plants">
        <title>Single-cell RNA sequencing provides a high-resolution roadmap for understanding the multicellular compartmentation of specialized metabolism.</title>
        <authorList>
            <person name="Sun S."/>
            <person name="Shen X."/>
            <person name="Li Y."/>
            <person name="Li Y."/>
            <person name="Wang S."/>
            <person name="Li R."/>
            <person name="Zhang H."/>
            <person name="Shen G."/>
            <person name="Guo B."/>
            <person name="Wei J."/>
            <person name="Xu J."/>
            <person name="St-Pierre B."/>
            <person name="Chen S."/>
            <person name="Sun C."/>
        </authorList>
    </citation>
    <scope>NUCLEOTIDE SEQUENCE [LARGE SCALE GENOMIC DNA]</scope>
</reference>
<name>A0ACC0C371_CATRO</name>